<evidence type="ECO:0000259" key="4">
    <source>
        <dbReference type="SMART" id="SM00475"/>
    </source>
</evidence>
<dbReference type="InterPro" id="IPR002421">
    <property type="entry name" value="5-3_exonuclease"/>
</dbReference>
<dbReference type="GO" id="GO:0017108">
    <property type="term" value="F:5'-flap endonuclease activity"/>
    <property type="evidence" value="ECO:0007669"/>
    <property type="project" value="InterPro"/>
</dbReference>
<evidence type="ECO:0000313" key="6">
    <source>
        <dbReference type="Proteomes" id="UP000697710"/>
    </source>
</evidence>
<dbReference type="CDD" id="cd09859">
    <property type="entry name" value="PIN_53EXO"/>
    <property type="match status" value="1"/>
</dbReference>
<sequence>MKPRVFLVDGSGLVYRAYFALMRNPLVTSRGENVSAIHGFLTTLLKLLREEDPQELVVAFDVRGATFRHEVFPQYKATRPPMPPELASQIPKTKELLDAMGVVRTEVPKMEADDLIGTLARRTVAAGKEAVIVSADKDFMQLIGEGVRQWIPPKLQEPGQWVDADGVVERWGVRPEQMIDLLALMGDTSDNVPGVAGVGAKTAASLLQQYGSLDGIYQHLEEIPQKGTRGKLTQDRASAFLSRDLVRIRQDVDDAVLPATMPVPDLAHRPGFLEQLEKLEFRRVIESLGLRAAKTWETQYRLLESADALRDWLARWRQAGAPL</sequence>
<evidence type="ECO:0000313" key="5">
    <source>
        <dbReference type="EMBL" id="MCA9730155.1"/>
    </source>
</evidence>
<dbReference type="SUPFAM" id="SSF88723">
    <property type="entry name" value="PIN domain-like"/>
    <property type="match status" value="1"/>
</dbReference>
<dbReference type="GO" id="GO:0033567">
    <property type="term" value="P:DNA replication, Okazaki fragment processing"/>
    <property type="evidence" value="ECO:0007669"/>
    <property type="project" value="InterPro"/>
</dbReference>
<dbReference type="InterPro" id="IPR008918">
    <property type="entry name" value="HhH2"/>
</dbReference>
<evidence type="ECO:0000256" key="1">
    <source>
        <dbReference type="ARBA" id="ARBA00022722"/>
    </source>
</evidence>
<name>A0A956M2N9_UNCEI</name>
<dbReference type="PANTHER" id="PTHR42646">
    <property type="entry name" value="FLAP ENDONUCLEASE XNI"/>
    <property type="match status" value="1"/>
</dbReference>
<dbReference type="Gene3D" id="1.10.150.20">
    <property type="entry name" value="5' to 3' exonuclease, C-terminal subdomain"/>
    <property type="match status" value="1"/>
</dbReference>
<evidence type="ECO:0000256" key="3">
    <source>
        <dbReference type="ARBA" id="ARBA00023125"/>
    </source>
</evidence>
<dbReference type="SMART" id="SM00279">
    <property type="entry name" value="HhH2"/>
    <property type="match status" value="1"/>
</dbReference>
<dbReference type="Pfam" id="PF02739">
    <property type="entry name" value="5_3_exonuc_N"/>
    <property type="match status" value="1"/>
</dbReference>
<comment type="caution">
    <text evidence="5">The sequence shown here is derived from an EMBL/GenBank/DDBJ whole genome shotgun (WGS) entry which is preliminary data.</text>
</comment>
<feature type="domain" description="5'-3' exonuclease" evidence="4">
    <location>
        <begin position="1"/>
        <end position="258"/>
    </location>
</feature>
<dbReference type="Pfam" id="PF01367">
    <property type="entry name" value="5_3_exonuc"/>
    <property type="match status" value="1"/>
</dbReference>
<accession>A0A956M2N9</accession>
<keyword evidence="2" id="KW-0378">Hydrolase</keyword>
<dbReference type="InterPro" id="IPR029060">
    <property type="entry name" value="PIN-like_dom_sf"/>
</dbReference>
<dbReference type="EMBL" id="JAGQHR010001017">
    <property type="protein sequence ID" value="MCA9730155.1"/>
    <property type="molecule type" value="Genomic_DNA"/>
</dbReference>
<dbReference type="SMART" id="SM00475">
    <property type="entry name" value="53EXOc"/>
    <property type="match status" value="1"/>
</dbReference>
<proteinExistence type="predicted"/>
<dbReference type="AlphaFoldDB" id="A0A956M2N9"/>
<dbReference type="CDD" id="cd09898">
    <property type="entry name" value="H3TH_53EXO"/>
    <property type="match status" value="1"/>
</dbReference>
<dbReference type="GO" id="GO:0003677">
    <property type="term" value="F:DNA binding"/>
    <property type="evidence" value="ECO:0007669"/>
    <property type="project" value="UniProtKB-KW"/>
</dbReference>
<reference evidence="5" key="1">
    <citation type="submission" date="2020-04" db="EMBL/GenBank/DDBJ databases">
        <authorList>
            <person name="Zhang T."/>
        </authorList>
    </citation>
    <scope>NUCLEOTIDE SEQUENCE</scope>
    <source>
        <strain evidence="5">HKST-UBA01</strain>
    </source>
</reference>
<organism evidence="5 6">
    <name type="scientific">Eiseniibacteriota bacterium</name>
    <dbReference type="NCBI Taxonomy" id="2212470"/>
    <lineage>
        <taxon>Bacteria</taxon>
        <taxon>Candidatus Eiseniibacteriota</taxon>
    </lineage>
</organism>
<dbReference type="Gene3D" id="3.40.50.1010">
    <property type="entry name" value="5'-nuclease"/>
    <property type="match status" value="1"/>
</dbReference>
<dbReference type="InterPro" id="IPR036279">
    <property type="entry name" value="5-3_exonuclease_C_sf"/>
</dbReference>
<reference evidence="5" key="2">
    <citation type="journal article" date="2021" name="Microbiome">
        <title>Successional dynamics and alternative stable states in a saline activated sludge microbial community over 9 years.</title>
        <authorList>
            <person name="Wang Y."/>
            <person name="Ye J."/>
            <person name="Ju F."/>
            <person name="Liu L."/>
            <person name="Boyd J.A."/>
            <person name="Deng Y."/>
            <person name="Parks D.H."/>
            <person name="Jiang X."/>
            <person name="Yin X."/>
            <person name="Woodcroft B.J."/>
            <person name="Tyson G.W."/>
            <person name="Hugenholtz P."/>
            <person name="Polz M.F."/>
            <person name="Zhang T."/>
        </authorList>
    </citation>
    <scope>NUCLEOTIDE SEQUENCE</scope>
    <source>
        <strain evidence="5">HKST-UBA01</strain>
    </source>
</reference>
<evidence type="ECO:0000256" key="2">
    <source>
        <dbReference type="ARBA" id="ARBA00022801"/>
    </source>
</evidence>
<dbReference type="GO" id="GO:0008409">
    <property type="term" value="F:5'-3' exonuclease activity"/>
    <property type="evidence" value="ECO:0007669"/>
    <property type="project" value="InterPro"/>
</dbReference>
<keyword evidence="1" id="KW-0540">Nuclease</keyword>
<dbReference type="InterPro" id="IPR020045">
    <property type="entry name" value="DNA_polI_H3TH"/>
</dbReference>
<dbReference type="InterPro" id="IPR020046">
    <property type="entry name" value="5-3_exonucl_a-hlix_arch_N"/>
</dbReference>
<dbReference type="InterPro" id="IPR038969">
    <property type="entry name" value="FEN"/>
</dbReference>
<keyword evidence="3" id="KW-0238">DNA-binding</keyword>
<dbReference type="Proteomes" id="UP000697710">
    <property type="component" value="Unassembled WGS sequence"/>
</dbReference>
<dbReference type="FunFam" id="1.10.150.20:FF:000003">
    <property type="entry name" value="DNA polymerase I"/>
    <property type="match status" value="1"/>
</dbReference>
<gene>
    <name evidence="5" type="ORF">KC729_20895</name>
</gene>
<protein>
    <submittedName>
        <fullName evidence="5">DNA polymerase I</fullName>
    </submittedName>
</protein>
<dbReference type="PANTHER" id="PTHR42646:SF2">
    <property type="entry name" value="5'-3' EXONUCLEASE FAMILY PROTEIN"/>
    <property type="match status" value="1"/>
</dbReference>
<dbReference type="SUPFAM" id="SSF47807">
    <property type="entry name" value="5' to 3' exonuclease, C-terminal subdomain"/>
    <property type="match status" value="1"/>
</dbReference>
<feature type="non-terminal residue" evidence="5">
    <location>
        <position position="323"/>
    </location>
</feature>